<dbReference type="Proteomes" id="UP000290289">
    <property type="component" value="Chromosome 5"/>
</dbReference>
<organism evidence="1 2">
    <name type="scientific">Malus domestica</name>
    <name type="common">Apple</name>
    <name type="synonym">Pyrus malus</name>
    <dbReference type="NCBI Taxonomy" id="3750"/>
    <lineage>
        <taxon>Eukaryota</taxon>
        <taxon>Viridiplantae</taxon>
        <taxon>Streptophyta</taxon>
        <taxon>Embryophyta</taxon>
        <taxon>Tracheophyta</taxon>
        <taxon>Spermatophyta</taxon>
        <taxon>Magnoliopsida</taxon>
        <taxon>eudicotyledons</taxon>
        <taxon>Gunneridae</taxon>
        <taxon>Pentapetalae</taxon>
        <taxon>rosids</taxon>
        <taxon>fabids</taxon>
        <taxon>Rosales</taxon>
        <taxon>Rosaceae</taxon>
        <taxon>Amygdaloideae</taxon>
        <taxon>Maleae</taxon>
        <taxon>Malus</taxon>
    </lineage>
</organism>
<dbReference type="EMBL" id="RDQH01000331">
    <property type="protein sequence ID" value="RXI00024.1"/>
    <property type="molecule type" value="Genomic_DNA"/>
</dbReference>
<dbReference type="AlphaFoldDB" id="A0A498K140"/>
<keyword evidence="2" id="KW-1185">Reference proteome</keyword>
<gene>
    <name evidence="1" type="ORF">DVH24_030514</name>
</gene>
<evidence type="ECO:0000313" key="2">
    <source>
        <dbReference type="Proteomes" id="UP000290289"/>
    </source>
</evidence>
<proteinExistence type="predicted"/>
<comment type="caution">
    <text evidence="1">The sequence shown here is derived from an EMBL/GenBank/DDBJ whole genome shotgun (WGS) entry which is preliminary data.</text>
</comment>
<name>A0A498K140_MALDO</name>
<protein>
    <submittedName>
        <fullName evidence="1">Uncharacterized protein</fullName>
    </submittedName>
</protein>
<reference evidence="1 2" key="1">
    <citation type="submission" date="2018-10" db="EMBL/GenBank/DDBJ databases">
        <title>A high-quality apple genome assembly.</title>
        <authorList>
            <person name="Hu J."/>
        </authorList>
    </citation>
    <scope>NUCLEOTIDE SEQUENCE [LARGE SCALE GENOMIC DNA]</scope>
    <source>
        <strain evidence="2">cv. HFTH1</strain>
        <tissue evidence="1">Young leaf</tissue>
    </source>
</reference>
<sequence>MEMQISVQHLLLSPLRSVMSSHCLPRGRKLIMLTITSILSLTSSISLAPTIHPSSTTLILPTNQFDSGLFSTEESHKVSYSVSCLCYLTSNIVLSLLQLLDESSSLLADFNKLLLGCGTRPSDVLLSAGVFPSNHLKTRLTTFRDILRNSAAAFLQAQRDIETTKRCHVAVVNIAHLRAILDSALEKRDEMDRVLGALFEKTKICQAG</sequence>
<evidence type="ECO:0000313" key="1">
    <source>
        <dbReference type="EMBL" id="RXI00024.1"/>
    </source>
</evidence>
<accession>A0A498K140</accession>